<proteinExistence type="predicted"/>
<dbReference type="Proteomes" id="UP000474777">
    <property type="component" value="Unassembled WGS sequence"/>
</dbReference>
<name>A0A6B3LUL3_9BACT</name>
<protein>
    <recommendedName>
        <fullName evidence="3">CopG-like ribbon-helix-helix domain-containing protein</fullName>
    </recommendedName>
</protein>
<organism evidence="1 2">
    <name type="scientific">Pontibacter burrus</name>
    <dbReference type="NCBI Taxonomy" id="2704466"/>
    <lineage>
        <taxon>Bacteria</taxon>
        <taxon>Pseudomonadati</taxon>
        <taxon>Bacteroidota</taxon>
        <taxon>Cytophagia</taxon>
        <taxon>Cytophagales</taxon>
        <taxon>Hymenobacteraceae</taxon>
        <taxon>Pontibacter</taxon>
    </lineage>
</organism>
<accession>A0A6B3LUL3</accession>
<dbReference type="AlphaFoldDB" id="A0A6B3LUL3"/>
<evidence type="ECO:0000313" key="1">
    <source>
        <dbReference type="EMBL" id="NEM97200.1"/>
    </source>
</evidence>
<comment type="caution">
    <text evidence="1">The sequence shown here is derived from an EMBL/GenBank/DDBJ whole genome shotgun (WGS) entry which is preliminary data.</text>
</comment>
<evidence type="ECO:0008006" key="3">
    <source>
        <dbReference type="Google" id="ProtNLM"/>
    </source>
</evidence>
<evidence type="ECO:0000313" key="2">
    <source>
        <dbReference type="Proteomes" id="UP000474777"/>
    </source>
</evidence>
<reference evidence="1 2" key="1">
    <citation type="submission" date="2020-02" db="EMBL/GenBank/DDBJ databases">
        <authorList>
            <person name="Kim M.K."/>
        </authorList>
    </citation>
    <scope>NUCLEOTIDE SEQUENCE [LARGE SCALE GENOMIC DNA]</scope>
    <source>
        <strain evidence="1 2">BT327</strain>
    </source>
</reference>
<sequence>MKKLQIQISAEAHAELLKIQLERKVNGQPRTTIVEIASDVLQDCLAGKKAAQKDNPNK</sequence>
<dbReference type="EMBL" id="JAAGWD010000002">
    <property type="protein sequence ID" value="NEM97200.1"/>
    <property type="molecule type" value="Genomic_DNA"/>
</dbReference>
<dbReference type="RefSeq" id="WP_163913371.1">
    <property type="nucleotide sequence ID" value="NZ_JAAGWD010000002.1"/>
</dbReference>
<keyword evidence="2" id="KW-1185">Reference proteome</keyword>
<gene>
    <name evidence="1" type="ORF">GXP69_05805</name>
</gene>